<feature type="transmembrane region" description="Helical" evidence="1">
    <location>
        <begin position="250"/>
        <end position="272"/>
    </location>
</feature>
<name>A0A927CCK9_9BACL</name>
<keyword evidence="1" id="KW-0472">Membrane</keyword>
<evidence type="ECO:0000256" key="1">
    <source>
        <dbReference type="SAM" id="Phobius"/>
    </source>
</evidence>
<dbReference type="Proteomes" id="UP000639396">
    <property type="component" value="Unassembled WGS sequence"/>
</dbReference>
<organism evidence="2 3">
    <name type="scientific">Paenibacillus oceani</name>
    <dbReference type="NCBI Taxonomy" id="2772510"/>
    <lineage>
        <taxon>Bacteria</taxon>
        <taxon>Bacillati</taxon>
        <taxon>Bacillota</taxon>
        <taxon>Bacilli</taxon>
        <taxon>Bacillales</taxon>
        <taxon>Paenibacillaceae</taxon>
        <taxon>Paenibacillus</taxon>
    </lineage>
</organism>
<protein>
    <submittedName>
        <fullName evidence="2">Uncharacterized protein</fullName>
    </submittedName>
</protein>
<dbReference type="EMBL" id="JACXJA010000044">
    <property type="protein sequence ID" value="MBD2865589.1"/>
    <property type="molecule type" value="Genomic_DNA"/>
</dbReference>
<comment type="caution">
    <text evidence="2">The sequence shown here is derived from an EMBL/GenBank/DDBJ whole genome shotgun (WGS) entry which is preliminary data.</text>
</comment>
<evidence type="ECO:0000313" key="2">
    <source>
        <dbReference type="EMBL" id="MBD2865589.1"/>
    </source>
</evidence>
<keyword evidence="3" id="KW-1185">Reference proteome</keyword>
<feature type="transmembrane region" description="Helical" evidence="1">
    <location>
        <begin position="219"/>
        <end position="238"/>
    </location>
</feature>
<keyword evidence="1" id="KW-1133">Transmembrane helix</keyword>
<sequence length="719" mass="81677">MSEWLYMLRIELRLLLRGITFQIAIALAIGYGILIYVTVEDLAKIVHWGYFIRQFQYWFLFPITMIALVSSVYKAREDQTTGVAQLLLSLPYSSSKRISAKLTAILLPFLLVSAIPVVIWLTARVDISPAERLYIAGLLASAAIPLGFIVCAGFVTGYATKGRVAYVAALLIWCAFSPIGLMVYYPAIPVAVRDFLNVFVPFGYYMEYFAGFIKDVTFWLYRVFYFALAASFVLLTIVLVRRKRKEVDRFWIPVTSLVLALSLTFGTGAAFFRFQQSRMLASVLEAERIKADELLLPNQPMDGKITPLPAYRVNRYDIDASYRDDEMDFQVKMIVAPKGQQPVTQLEFTLWDQLDLASVQVNGLAVDYDRERNFIAIPLASPLSPNVKADIVMTYRGKIDEWRPMRPYRQTYEVLAPLYTANRNKLLLPSHIAWYPLPGKVVAHQSFQQHDFIRSEVITNDDFETIYSFIYPAQFLVTVHYPETLQMESNLRKISREVLNGTQSVQFEGSAVYGVSLLGGSLKTIVYETPDLKVKAIANSLISTSHMEQFAKSYHQLAMELSRIMQHPIPDKEITLVIIDNATTSDFVRQTDSIVKVSKTAIAEASFDEASPVAKYIFINLLSMNISEQTSANSPVSGDNQNLWSYLLKDYLTHKDSPPFRLAETGDRVHKTMSESLQKIEAYMNTHSNEQIEAMIRRLHQAIRNKPLETVDVTTILKK</sequence>
<accession>A0A927CCK9</accession>
<reference evidence="2" key="1">
    <citation type="submission" date="2020-09" db="EMBL/GenBank/DDBJ databases">
        <title>A novel bacterium of genus Paenibacillus, isolated from South China Sea.</title>
        <authorList>
            <person name="Huang H."/>
            <person name="Mo K."/>
            <person name="Hu Y."/>
        </authorList>
    </citation>
    <scope>NUCLEOTIDE SEQUENCE</scope>
    <source>
        <strain evidence="2">IB182363</strain>
    </source>
</reference>
<keyword evidence="1" id="KW-0812">Transmembrane</keyword>
<feature type="transmembrane region" description="Helical" evidence="1">
    <location>
        <begin position="133"/>
        <end position="158"/>
    </location>
</feature>
<feature type="transmembrane region" description="Helical" evidence="1">
    <location>
        <begin position="20"/>
        <end position="43"/>
    </location>
</feature>
<dbReference type="AlphaFoldDB" id="A0A927CCK9"/>
<feature type="transmembrane region" description="Helical" evidence="1">
    <location>
        <begin position="55"/>
        <end position="73"/>
    </location>
</feature>
<feature type="transmembrane region" description="Helical" evidence="1">
    <location>
        <begin position="98"/>
        <end position="121"/>
    </location>
</feature>
<evidence type="ECO:0000313" key="3">
    <source>
        <dbReference type="Proteomes" id="UP000639396"/>
    </source>
</evidence>
<proteinExistence type="predicted"/>
<feature type="transmembrane region" description="Helical" evidence="1">
    <location>
        <begin position="164"/>
        <end position="183"/>
    </location>
</feature>
<gene>
    <name evidence="2" type="ORF">IDH45_26760</name>
</gene>
<dbReference type="RefSeq" id="WP_190931211.1">
    <property type="nucleotide sequence ID" value="NZ_JACXJA010000044.1"/>
</dbReference>